<evidence type="ECO:0000313" key="4">
    <source>
        <dbReference type="Proteomes" id="UP000541444"/>
    </source>
</evidence>
<evidence type="ECO:0000313" key="3">
    <source>
        <dbReference type="EMBL" id="KAF6163358.1"/>
    </source>
</evidence>
<name>A0A7J7L9D3_9MAGN</name>
<protein>
    <submittedName>
        <fullName evidence="2">Uncharacterized protein</fullName>
    </submittedName>
</protein>
<dbReference type="PANTHER" id="PTHR31929">
    <property type="entry name" value="SAUR-LIKE AUXIN-RESPONSIVE PROTEIN FAMILY-RELATED"/>
    <property type="match status" value="1"/>
</dbReference>
<proteinExistence type="inferred from homology"/>
<gene>
    <name evidence="2" type="ORF">GIB67_002416</name>
    <name evidence="3" type="ORF">GIB67_034634</name>
</gene>
<accession>A0A7J7L9D3</accession>
<dbReference type="Pfam" id="PF02519">
    <property type="entry name" value="Auxin_inducible"/>
    <property type="match status" value="1"/>
</dbReference>
<dbReference type="EMBL" id="JACGCM010000994">
    <property type="protein sequence ID" value="KAF6163358.1"/>
    <property type="molecule type" value="Genomic_DNA"/>
</dbReference>
<evidence type="ECO:0000313" key="2">
    <source>
        <dbReference type="EMBL" id="KAF6139154.1"/>
    </source>
</evidence>
<dbReference type="AlphaFoldDB" id="A0A7J7L9D3"/>
<keyword evidence="4" id="KW-1185">Reference proteome</keyword>
<dbReference type="Proteomes" id="UP000541444">
    <property type="component" value="Unassembled WGS sequence"/>
</dbReference>
<dbReference type="GO" id="GO:0009733">
    <property type="term" value="P:response to auxin"/>
    <property type="evidence" value="ECO:0007669"/>
    <property type="project" value="InterPro"/>
</dbReference>
<dbReference type="EMBL" id="JACGCM010002532">
    <property type="protein sequence ID" value="KAF6139154.1"/>
    <property type="molecule type" value="Genomic_DNA"/>
</dbReference>
<comment type="caution">
    <text evidence="2">The sequence shown here is derived from an EMBL/GenBank/DDBJ whole genome shotgun (WGS) entry which is preliminary data.</text>
</comment>
<sequence length="102" mass="12104">MPSRYSNYNLFSLETSHLQCLPLYMSQKATSQFMWEREKKRYIVPISYLNNPSFQQLLSRAEDEFGFNYPLGGSHIPMQKICVHRSYFSLECLVKRKNIQSI</sequence>
<evidence type="ECO:0000256" key="1">
    <source>
        <dbReference type="ARBA" id="ARBA00006974"/>
    </source>
</evidence>
<reference evidence="2 4" key="1">
    <citation type="journal article" date="2020" name="IScience">
        <title>Genome Sequencing of the Endangered Kingdonia uniflora (Circaeasteraceae, Ranunculales) Reveals Potential Mechanisms of Evolutionary Specialization.</title>
        <authorList>
            <person name="Sun Y."/>
            <person name="Deng T."/>
            <person name="Zhang A."/>
            <person name="Moore M.J."/>
            <person name="Landis J.B."/>
            <person name="Lin N."/>
            <person name="Zhang H."/>
            <person name="Zhang X."/>
            <person name="Huang J."/>
            <person name="Zhang X."/>
            <person name="Sun H."/>
            <person name="Wang H."/>
        </authorList>
    </citation>
    <scope>NUCLEOTIDE SEQUENCE [LARGE SCALE GENOMIC DNA]</scope>
    <source>
        <strain evidence="2">TB1705</strain>
        <tissue evidence="2">Leaf</tissue>
    </source>
</reference>
<comment type="similarity">
    <text evidence="1">Belongs to the ARG7 family.</text>
</comment>
<organism evidence="2 4">
    <name type="scientific">Kingdonia uniflora</name>
    <dbReference type="NCBI Taxonomy" id="39325"/>
    <lineage>
        <taxon>Eukaryota</taxon>
        <taxon>Viridiplantae</taxon>
        <taxon>Streptophyta</taxon>
        <taxon>Embryophyta</taxon>
        <taxon>Tracheophyta</taxon>
        <taxon>Spermatophyta</taxon>
        <taxon>Magnoliopsida</taxon>
        <taxon>Ranunculales</taxon>
        <taxon>Circaeasteraceae</taxon>
        <taxon>Kingdonia</taxon>
    </lineage>
</organism>
<dbReference type="InterPro" id="IPR003676">
    <property type="entry name" value="SAUR_fam"/>
</dbReference>
<dbReference type="OrthoDB" id="625231at2759"/>